<evidence type="ECO:0000256" key="3">
    <source>
        <dbReference type="SAM" id="Coils"/>
    </source>
</evidence>
<dbReference type="Proteomes" id="UP000095621">
    <property type="component" value="Unassembled WGS sequence"/>
</dbReference>
<evidence type="ECO:0000256" key="2">
    <source>
        <dbReference type="ARBA" id="ARBA00023172"/>
    </source>
</evidence>
<dbReference type="PANTHER" id="PTHR30461">
    <property type="entry name" value="DNA-INVERTASE FROM LAMBDOID PROPHAGE"/>
    <property type="match status" value="1"/>
</dbReference>
<dbReference type="Gene3D" id="3.90.1750.20">
    <property type="entry name" value="Putative Large Serine Recombinase, Chain B, Domain 2"/>
    <property type="match status" value="1"/>
</dbReference>
<accession>A0A174Z117</accession>
<evidence type="ECO:0000313" key="5">
    <source>
        <dbReference type="EMBL" id="CUQ77848.1"/>
    </source>
</evidence>
<dbReference type="PANTHER" id="PTHR30461:SF2">
    <property type="entry name" value="SERINE RECOMBINASE PINE-RELATED"/>
    <property type="match status" value="1"/>
</dbReference>
<feature type="domain" description="Recombinase" evidence="4">
    <location>
        <begin position="6"/>
        <end position="102"/>
    </location>
</feature>
<evidence type="ECO:0000256" key="1">
    <source>
        <dbReference type="ARBA" id="ARBA00023125"/>
    </source>
</evidence>
<organism evidence="5 6">
    <name type="scientific">Lachnospira eligens</name>
    <dbReference type="NCBI Taxonomy" id="39485"/>
    <lineage>
        <taxon>Bacteria</taxon>
        <taxon>Bacillati</taxon>
        <taxon>Bacillota</taxon>
        <taxon>Clostridia</taxon>
        <taxon>Lachnospirales</taxon>
        <taxon>Lachnospiraceae</taxon>
        <taxon>Lachnospira</taxon>
    </lineage>
</organism>
<dbReference type="InterPro" id="IPR038109">
    <property type="entry name" value="DNA_bind_recomb_sf"/>
</dbReference>
<keyword evidence="1" id="KW-0238">DNA-binding</keyword>
<evidence type="ECO:0000259" key="4">
    <source>
        <dbReference type="PROSITE" id="PS51737"/>
    </source>
</evidence>
<keyword evidence="2" id="KW-0233">DNA recombination</keyword>
<dbReference type="Pfam" id="PF07508">
    <property type="entry name" value="Recombinase"/>
    <property type="match status" value="1"/>
</dbReference>
<reference evidence="5 6" key="1">
    <citation type="submission" date="2015-09" db="EMBL/GenBank/DDBJ databases">
        <authorList>
            <consortium name="Pathogen Informatics"/>
        </authorList>
    </citation>
    <scope>NUCLEOTIDE SEQUENCE [LARGE SCALE GENOMIC DNA]</scope>
    <source>
        <strain evidence="5 6">2789STDY5834875</strain>
    </source>
</reference>
<dbReference type="GO" id="GO:0000150">
    <property type="term" value="F:DNA strand exchange activity"/>
    <property type="evidence" value="ECO:0007669"/>
    <property type="project" value="InterPro"/>
</dbReference>
<dbReference type="EMBL" id="CZBU01000004">
    <property type="protein sequence ID" value="CUQ77848.1"/>
    <property type="molecule type" value="Genomic_DNA"/>
</dbReference>
<sequence>MQWHMPIGYKVVDGKITICEEQRKIVEQIFTDYDSGVAAGRIAQNLKGRKICNAKGKVSWTHASIGRILENPSYLGTEYYPQLIGEELFERVQRRREKVRAELGRADHRSGRDERILFGGVIWCAECGAVCSHIQPSHKKERGGTAKWKCKSYVIGRAKNCRNSFITDGQAKQVCVEAINAVIRNKGLLRVQRQEEKVSPQYRVLERNLQRMKEEQERTETDLMKLLYERAEERYRTLEVRDGEFRTEEVKNILAGKKELETFDENLYRKIIARIWVHGGNMAEVELINGSRVTAGYKD</sequence>
<dbReference type="GO" id="GO:0003677">
    <property type="term" value="F:DNA binding"/>
    <property type="evidence" value="ECO:0007669"/>
    <property type="project" value="UniProtKB-KW"/>
</dbReference>
<evidence type="ECO:0000313" key="6">
    <source>
        <dbReference type="Proteomes" id="UP000095621"/>
    </source>
</evidence>
<gene>
    <name evidence="5" type="ORF">ERS852490_01772</name>
</gene>
<protein>
    <submittedName>
        <fullName evidence="5">Recombinase</fullName>
    </submittedName>
</protein>
<dbReference type="AlphaFoldDB" id="A0A174Z117"/>
<name>A0A174Z117_9FIRM</name>
<dbReference type="InterPro" id="IPR050639">
    <property type="entry name" value="SSR_resolvase"/>
</dbReference>
<keyword evidence="3" id="KW-0175">Coiled coil</keyword>
<proteinExistence type="predicted"/>
<dbReference type="PROSITE" id="PS51737">
    <property type="entry name" value="RECOMBINASE_DNA_BIND"/>
    <property type="match status" value="1"/>
</dbReference>
<feature type="coiled-coil region" evidence="3">
    <location>
        <begin position="202"/>
        <end position="229"/>
    </location>
</feature>
<dbReference type="InterPro" id="IPR011109">
    <property type="entry name" value="DNA_bind_recombinase_dom"/>
</dbReference>